<dbReference type="InterPro" id="IPR057475">
    <property type="entry name" value="CUT_C"/>
</dbReference>
<keyword evidence="4 8" id="KW-0812">Transmembrane</keyword>
<reference evidence="11" key="1">
    <citation type="submission" date="2024-02" db="UniProtKB">
        <authorList>
            <consortium name="WormBaseParasite"/>
        </authorList>
    </citation>
    <scope>IDENTIFICATION</scope>
</reference>
<dbReference type="InterPro" id="IPR001507">
    <property type="entry name" value="ZP_dom"/>
</dbReference>
<dbReference type="GO" id="GO:0042302">
    <property type="term" value="F:structural constituent of cuticle"/>
    <property type="evidence" value="ECO:0007669"/>
    <property type="project" value="UniProtKB-KW"/>
</dbReference>
<proteinExistence type="predicted"/>
<keyword evidence="2" id="KW-0193">Cuticle</keyword>
<dbReference type="PANTHER" id="PTHR22907:SF51">
    <property type="entry name" value="CUTICLIN-1"/>
    <property type="match status" value="1"/>
</dbReference>
<evidence type="ECO:0000256" key="3">
    <source>
        <dbReference type="ARBA" id="ARBA00022475"/>
    </source>
</evidence>
<name>A0AAF5DR70_STRER</name>
<keyword evidence="5" id="KW-0732">Signal</keyword>
<dbReference type="WBParaSite" id="TCONS_00017016.p1">
    <property type="protein sequence ID" value="TCONS_00017016.p1"/>
    <property type="gene ID" value="XLOC_011089"/>
</dbReference>
<dbReference type="Proteomes" id="UP000035681">
    <property type="component" value="Unplaced"/>
</dbReference>
<evidence type="ECO:0000313" key="10">
    <source>
        <dbReference type="Proteomes" id="UP000035681"/>
    </source>
</evidence>
<dbReference type="InterPro" id="IPR051962">
    <property type="entry name" value="Cuticlin"/>
</dbReference>
<dbReference type="Pfam" id="PF25301">
    <property type="entry name" value="CUT_C"/>
    <property type="match status" value="1"/>
</dbReference>
<dbReference type="GO" id="GO:0005886">
    <property type="term" value="C:plasma membrane"/>
    <property type="evidence" value="ECO:0007669"/>
    <property type="project" value="UniProtKB-SubCell"/>
</dbReference>
<evidence type="ECO:0000256" key="8">
    <source>
        <dbReference type="SAM" id="Phobius"/>
    </source>
</evidence>
<dbReference type="PANTHER" id="PTHR22907">
    <property type="entry name" value="GH04558P"/>
    <property type="match status" value="1"/>
</dbReference>
<dbReference type="InterPro" id="IPR056953">
    <property type="entry name" value="CUT_N"/>
</dbReference>
<organism evidence="10 11">
    <name type="scientific">Strongyloides stercoralis</name>
    <name type="common">Threadworm</name>
    <dbReference type="NCBI Taxonomy" id="6248"/>
    <lineage>
        <taxon>Eukaryota</taxon>
        <taxon>Metazoa</taxon>
        <taxon>Ecdysozoa</taxon>
        <taxon>Nematoda</taxon>
        <taxon>Chromadorea</taxon>
        <taxon>Rhabditida</taxon>
        <taxon>Tylenchina</taxon>
        <taxon>Panagrolaimomorpha</taxon>
        <taxon>Strongyloidoidea</taxon>
        <taxon>Strongyloididae</taxon>
        <taxon>Strongyloides</taxon>
    </lineage>
</organism>
<comment type="subcellular location">
    <subcellularLocation>
        <location evidence="1">Cell membrane</location>
        <topology evidence="1">Single-pass type I membrane protein</topology>
    </subcellularLocation>
</comment>
<accession>A0AAF5DR70</accession>
<keyword evidence="10" id="KW-1185">Reference proteome</keyword>
<evidence type="ECO:0000256" key="2">
    <source>
        <dbReference type="ARBA" id="ARBA00022460"/>
    </source>
</evidence>
<evidence type="ECO:0000256" key="4">
    <source>
        <dbReference type="ARBA" id="ARBA00022692"/>
    </source>
</evidence>
<sequence length="422" mass="48963">MILFKIYYIVILLYFYKINFSYGNFLENSVDGEPQIICGPLSIAMNFNTTKNFEGHVFVKGMYNEKNCRNDDIGKKNAYIEVPFDMCNVLKTRSLNPKGIFISTTIVISFHSKFITKMDKAYRIQCFYMETERTVTTNIEVNDMTTIQQNYDLPLPVCKYEILNGGPYGEIVTISTIGNLVYHKWTCETENIDSFCMLIHSCYVDDGNSNKIEIIDKNGCSVDKALINNIEYTSDFVGGQLSSVYKYADRPQMYYQCQISINIKELYQSCPRPNCTDDNNYISQIVDIVPKEDDENIFNGTIFSDPEIEVSKMFRKRSLINNNNNILDVRTELTTVDITKEEKEMFCKLIAGESNINNINFIRIINEKNIICFSTAFFSIIASVMIINFIVLVFEFKKILLDRRDKYDTNYTKIKIMKKKFL</sequence>
<keyword evidence="7 8" id="KW-0472">Membrane</keyword>
<evidence type="ECO:0000256" key="5">
    <source>
        <dbReference type="ARBA" id="ARBA00022729"/>
    </source>
</evidence>
<keyword evidence="3" id="KW-1003">Cell membrane</keyword>
<evidence type="ECO:0000256" key="7">
    <source>
        <dbReference type="ARBA" id="ARBA00023136"/>
    </source>
</evidence>
<feature type="domain" description="ZP" evidence="9">
    <location>
        <begin position="37"/>
        <end position="282"/>
    </location>
</feature>
<dbReference type="Pfam" id="PF25057">
    <property type="entry name" value="CUT_N"/>
    <property type="match status" value="1"/>
</dbReference>
<evidence type="ECO:0000256" key="6">
    <source>
        <dbReference type="ARBA" id="ARBA00022989"/>
    </source>
</evidence>
<evidence type="ECO:0000256" key="1">
    <source>
        <dbReference type="ARBA" id="ARBA00004251"/>
    </source>
</evidence>
<protein>
    <submittedName>
        <fullName evidence="11">ZP domain-containing protein</fullName>
    </submittedName>
</protein>
<evidence type="ECO:0000313" key="11">
    <source>
        <dbReference type="WBParaSite" id="TCONS_00017016.p1"/>
    </source>
</evidence>
<evidence type="ECO:0000259" key="9">
    <source>
        <dbReference type="PROSITE" id="PS51034"/>
    </source>
</evidence>
<dbReference type="PROSITE" id="PS51034">
    <property type="entry name" value="ZP_2"/>
    <property type="match status" value="1"/>
</dbReference>
<feature type="transmembrane region" description="Helical" evidence="8">
    <location>
        <begin position="373"/>
        <end position="394"/>
    </location>
</feature>
<dbReference type="SMART" id="SM00241">
    <property type="entry name" value="ZP"/>
    <property type="match status" value="1"/>
</dbReference>
<dbReference type="AlphaFoldDB" id="A0AAF5DR70"/>
<keyword evidence="6 8" id="KW-1133">Transmembrane helix</keyword>